<organism evidence="3 4">
    <name type="scientific">Flavobacterium cheonhonense</name>
    <dbReference type="NCBI Taxonomy" id="706185"/>
    <lineage>
        <taxon>Bacteria</taxon>
        <taxon>Pseudomonadati</taxon>
        <taxon>Bacteroidota</taxon>
        <taxon>Flavobacteriia</taxon>
        <taxon>Flavobacteriales</taxon>
        <taxon>Flavobacteriaceae</taxon>
        <taxon>Flavobacterium</taxon>
    </lineage>
</organism>
<evidence type="ECO:0000313" key="4">
    <source>
        <dbReference type="Proteomes" id="UP001500968"/>
    </source>
</evidence>
<dbReference type="PANTHER" id="PTHR46401:SF2">
    <property type="entry name" value="GLYCOSYLTRANSFERASE WBBK-RELATED"/>
    <property type="match status" value="1"/>
</dbReference>
<dbReference type="RefSeq" id="WP_324689484.1">
    <property type="nucleotide sequence ID" value="NZ_BAABCR010000015.1"/>
</dbReference>
<keyword evidence="4" id="KW-1185">Reference proteome</keyword>
<feature type="domain" description="Glycosyl transferase family 1" evidence="2">
    <location>
        <begin position="181"/>
        <end position="311"/>
    </location>
</feature>
<evidence type="ECO:0000256" key="1">
    <source>
        <dbReference type="ARBA" id="ARBA00022679"/>
    </source>
</evidence>
<dbReference type="Proteomes" id="UP001500968">
    <property type="component" value="Unassembled WGS sequence"/>
</dbReference>
<keyword evidence="1" id="KW-0808">Transferase</keyword>
<dbReference type="Pfam" id="PF00534">
    <property type="entry name" value="Glycos_transf_1"/>
    <property type="match status" value="1"/>
</dbReference>
<accession>A0ABP7U0S9</accession>
<sequence>MKNEIFHIIEDITVESGGLRTMVTSLHDHIVNSGGYKSTILTLHKEKEDSFTCFESGSPKSWYYSKPYGQFLETHFTSDKMAHLHGVWMYPQYIASKIALQKKTPYVVTAHGMLEPLLLKDKGLKKNVYLKLFLENILKKATYLHAITPSEKENLYKLSKNKNIVEIPNLIHFNTSLKDWQYQPQEEYLLFLGRFHKIKGIDLLLSAFSQIADKNIKLYLVGFKNEYAASIEELARKNNLSHRIKFIGKTVGEEKFRLYANAKAFVAPSYSEVIGMVNLEAAMCKTPVITTYNSGINPDWNKNGGLMIHPSVPELITALDEACRWNSAERVDRGIQLSNYVLNQYSWERKGHLWDDFYNSIK</sequence>
<dbReference type="EMBL" id="BAABCR010000015">
    <property type="protein sequence ID" value="GAA4034023.1"/>
    <property type="molecule type" value="Genomic_DNA"/>
</dbReference>
<dbReference type="PANTHER" id="PTHR46401">
    <property type="entry name" value="GLYCOSYLTRANSFERASE WBBK-RELATED"/>
    <property type="match status" value="1"/>
</dbReference>
<protein>
    <recommendedName>
        <fullName evidence="2">Glycosyl transferase family 1 domain-containing protein</fullName>
    </recommendedName>
</protein>
<gene>
    <name evidence="3" type="ORF">GCM10022386_18370</name>
</gene>
<evidence type="ECO:0000259" key="2">
    <source>
        <dbReference type="Pfam" id="PF00534"/>
    </source>
</evidence>
<proteinExistence type="predicted"/>
<dbReference type="SUPFAM" id="SSF53756">
    <property type="entry name" value="UDP-Glycosyltransferase/glycogen phosphorylase"/>
    <property type="match status" value="1"/>
</dbReference>
<evidence type="ECO:0000313" key="3">
    <source>
        <dbReference type="EMBL" id="GAA4034023.1"/>
    </source>
</evidence>
<reference evidence="4" key="1">
    <citation type="journal article" date="2019" name="Int. J. Syst. Evol. Microbiol.">
        <title>The Global Catalogue of Microorganisms (GCM) 10K type strain sequencing project: providing services to taxonomists for standard genome sequencing and annotation.</title>
        <authorList>
            <consortium name="The Broad Institute Genomics Platform"/>
            <consortium name="The Broad Institute Genome Sequencing Center for Infectious Disease"/>
            <person name="Wu L."/>
            <person name="Ma J."/>
        </authorList>
    </citation>
    <scope>NUCLEOTIDE SEQUENCE [LARGE SCALE GENOMIC DNA]</scope>
    <source>
        <strain evidence="4">JCM 17064</strain>
    </source>
</reference>
<name>A0ABP7U0S9_9FLAO</name>
<dbReference type="Gene3D" id="3.40.50.2000">
    <property type="entry name" value="Glycogen Phosphorylase B"/>
    <property type="match status" value="2"/>
</dbReference>
<dbReference type="InterPro" id="IPR001296">
    <property type="entry name" value="Glyco_trans_1"/>
</dbReference>
<comment type="caution">
    <text evidence="3">The sequence shown here is derived from an EMBL/GenBank/DDBJ whole genome shotgun (WGS) entry which is preliminary data.</text>
</comment>